<proteinExistence type="inferred from homology"/>
<gene>
    <name evidence="7" type="ORF">B5808_12500</name>
</gene>
<keyword evidence="4 6" id="KW-0378">Hydrolase</keyword>
<evidence type="ECO:0000256" key="6">
    <source>
        <dbReference type="RuleBase" id="RU361117"/>
    </source>
</evidence>
<dbReference type="KEGG" id="cphy:B5808_12500"/>
<comment type="catalytic activity">
    <reaction evidence="1 6">
        <text>alpha,alpha-trehalose 6-phosphate + H2O = alpha,alpha-trehalose + phosphate</text>
        <dbReference type="Rhea" id="RHEA:23420"/>
        <dbReference type="ChEBI" id="CHEBI:15377"/>
        <dbReference type="ChEBI" id="CHEBI:16551"/>
        <dbReference type="ChEBI" id="CHEBI:43474"/>
        <dbReference type="ChEBI" id="CHEBI:58429"/>
        <dbReference type="EC" id="3.1.3.12"/>
    </reaction>
</comment>
<dbReference type="NCBIfam" id="TIGR00685">
    <property type="entry name" value="T6PP"/>
    <property type="match status" value="1"/>
</dbReference>
<dbReference type="InterPro" id="IPR044651">
    <property type="entry name" value="OTSB-like"/>
</dbReference>
<comment type="cofactor">
    <cofactor evidence="6">
        <name>Mg(2+)</name>
        <dbReference type="ChEBI" id="CHEBI:18420"/>
    </cofactor>
</comment>
<name>A0A1X9LNA5_9MICO</name>
<dbReference type="GO" id="GO:0046872">
    <property type="term" value="F:metal ion binding"/>
    <property type="evidence" value="ECO:0007669"/>
    <property type="project" value="UniProtKB-KW"/>
</dbReference>
<sequence>MTTDAIDTAALDRALERLAATERLLIALDFDGTLSPIVPRPEEARALPEADEALQALVAAPDTTVVLVSGRSMASLEHVSGSPAHVLLVGSHGAEVKDDDGVHVELDDDERGRREALHRALESAVADHDGVWVEGKPAGFAVHTRRASDEAASAARAAARSAVEGIDGLTEREGKGVLEFAVKATSKGDSLRTLRESTGATGVLFAGDDVTDEDGFAVLGEGDLGLKVGPGETAAAYRVDDPAAVAGLLARLAALRAAR</sequence>
<keyword evidence="6" id="KW-0460">Magnesium</keyword>
<comment type="function">
    <text evidence="5 6">Removes the phosphate from trehalose 6-phosphate to produce free trehalose.</text>
</comment>
<evidence type="ECO:0000256" key="1">
    <source>
        <dbReference type="ARBA" id="ARBA00000500"/>
    </source>
</evidence>
<dbReference type="GO" id="GO:0004805">
    <property type="term" value="F:trehalose-phosphatase activity"/>
    <property type="evidence" value="ECO:0007669"/>
    <property type="project" value="UniProtKB-EC"/>
</dbReference>
<dbReference type="Pfam" id="PF02358">
    <property type="entry name" value="Trehalose_PPase"/>
    <property type="match status" value="1"/>
</dbReference>
<evidence type="ECO:0000313" key="8">
    <source>
        <dbReference type="Proteomes" id="UP000192775"/>
    </source>
</evidence>
<keyword evidence="6" id="KW-0479">Metal-binding</keyword>
<reference evidence="7 8" key="1">
    <citation type="submission" date="2017-04" db="EMBL/GenBank/DDBJ databases">
        <authorList>
            <person name="Afonso C.L."/>
            <person name="Miller P.J."/>
            <person name="Scott M.A."/>
            <person name="Spackman E."/>
            <person name="Goraichik I."/>
            <person name="Dimitrov K.M."/>
            <person name="Suarez D.L."/>
            <person name="Swayne D.E."/>
        </authorList>
    </citation>
    <scope>NUCLEOTIDE SEQUENCE [LARGE SCALE GENOMIC DNA]</scope>
    <source>
        <strain evidence="8">XA(T)</strain>
    </source>
</reference>
<accession>A0A1X9LNA5</accession>
<dbReference type="InterPro" id="IPR036412">
    <property type="entry name" value="HAD-like_sf"/>
</dbReference>
<evidence type="ECO:0000256" key="3">
    <source>
        <dbReference type="ARBA" id="ARBA00008770"/>
    </source>
</evidence>
<dbReference type="InterPro" id="IPR023214">
    <property type="entry name" value="HAD_sf"/>
</dbReference>
<comment type="similarity">
    <text evidence="3 6">Belongs to the trehalose phosphatase family.</text>
</comment>
<dbReference type="NCBIfam" id="TIGR01484">
    <property type="entry name" value="HAD-SF-IIB"/>
    <property type="match status" value="1"/>
</dbReference>
<keyword evidence="8" id="KW-1185">Reference proteome</keyword>
<dbReference type="InterPro" id="IPR003337">
    <property type="entry name" value="Trehalose_PPase"/>
</dbReference>
<dbReference type="Gene3D" id="3.30.70.1020">
    <property type="entry name" value="Trehalose-6-phosphate phosphatase related protein, domain 2"/>
    <property type="match status" value="1"/>
</dbReference>
<organism evidence="7 8">
    <name type="scientific">Cnuibacter physcomitrellae</name>
    <dbReference type="NCBI Taxonomy" id="1619308"/>
    <lineage>
        <taxon>Bacteria</taxon>
        <taxon>Bacillati</taxon>
        <taxon>Actinomycetota</taxon>
        <taxon>Actinomycetes</taxon>
        <taxon>Micrococcales</taxon>
        <taxon>Microbacteriaceae</taxon>
        <taxon>Cnuibacter</taxon>
    </lineage>
</organism>
<dbReference type="SUPFAM" id="SSF56784">
    <property type="entry name" value="HAD-like"/>
    <property type="match status" value="1"/>
</dbReference>
<dbReference type="Proteomes" id="UP000192775">
    <property type="component" value="Chromosome"/>
</dbReference>
<evidence type="ECO:0000256" key="4">
    <source>
        <dbReference type="ARBA" id="ARBA00022801"/>
    </source>
</evidence>
<dbReference type="Gene3D" id="3.40.50.1000">
    <property type="entry name" value="HAD superfamily/HAD-like"/>
    <property type="match status" value="1"/>
</dbReference>
<evidence type="ECO:0000313" key="7">
    <source>
        <dbReference type="EMBL" id="ARJ05952.1"/>
    </source>
</evidence>
<dbReference type="GO" id="GO:0005992">
    <property type="term" value="P:trehalose biosynthetic process"/>
    <property type="evidence" value="ECO:0007669"/>
    <property type="project" value="UniProtKB-UniPathway"/>
</dbReference>
<dbReference type="PANTHER" id="PTHR43768">
    <property type="entry name" value="TREHALOSE 6-PHOSPHATE PHOSPHATASE"/>
    <property type="match status" value="1"/>
</dbReference>
<dbReference type="UniPathway" id="UPA00299"/>
<dbReference type="PANTHER" id="PTHR43768:SF3">
    <property type="entry name" value="TREHALOSE 6-PHOSPHATE PHOSPHATASE"/>
    <property type="match status" value="1"/>
</dbReference>
<comment type="pathway">
    <text evidence="2 6">Glycan biosynthesis; trehalose biosynthesis.</text>
</comment>
<dbReference type="InterPro" id="IPR006379">
    <property type="entry name" value="HAD-SF_hydro_IIB"/>
</dbReference>
<dbReference type="STRING" id="1619308.B5808_12500"/>
<dbReference type="RefSeq" id="WP_085020090.1">
    <property type="nucleotide sequence ID" value="NZ_BMHD01000001.1"/>
</dbReference>
<dbReference type="AlphaFoldDB" id="A0A1X9LNA5"/>
<dbReference type="EMBL" id="CP020715">
    <property type="protein sequence ID" value="ARJ05952.1"/>
    <property type="molecule type" value="Genomic_DNA"/>
</dbReference>
<evidence type="ECO:0000256" key="5">
    <source>
        <dbReference type="ARBA" id="ARBA00024179"/>
    </source>
</evidence>
<protein>
    <recommendedName>
        <fullName evidence="6">Trehalose 6-phosphate phosphatase</fullName>
        <ecNumber evidence="6">3.1.3.12</ecNumber>
    </recommendedName>
</protein>
<evidence type="ECO:0000256" key="2">
    <source>
        <dbReference type="ARBA" id="ARBA00005199"/>
    </source>
</evidence>
<dbReference type="EC" id="3.1.3.12" evidence="6"/>